<dbReference type="EMBL" id="SJSK01000008">
    <property type="protein sequence ID" value="TCC86912.1"/>
    <property type="molecule type" value="Genomic_DNA"/>
</dbReference>
<evidence type="ECO:0000256" key="8">
    <source>
        <dbReference type="SAM" id="Phobius"/>
    </source>
</evidence>
<dbReference type="Gene3D" id="1.25.40.10">
    <property type="entry name" value="Tetratricopeptide repeat domain"/>
    <property type="match status" value="2"/>
</dbReference>
<dbReference type="RefSeq" id="WP_131555530.1">
    <property type="nucleotide sequence ID" value="NZ_SJSK01000008.1"/>
</dbReference>
<evidence type="ECO:0000256" key="2">
    <source>
        <dbReference type="ARBA" id="ARBA00012438"/>
    </source>
</evidence>
<dbReference type="SMART" id="SM00387">
    <property type="entry name" value="HATPase_c"/>
    <property type="match status" value="1"/>
</dbReference>
<protein>
    <recommendedName>
        <fullName evidence="2">histidine kinase</fullName>
        <ecNumber evidence="2">2.7.13.3</ecNumber>
    </recommendedName>
</protein>
<dbReference type="SUPFAM" id="SSF48452">
    <property type="entry name" value="TPR-like"/>
    <property type="match status" value="2"/>
</dbReference>
<feature type="transmembrane region" description="Helical" evidence="8">
    <location>
        <begin position="445"/>
        <end position="465"/>
    </location>
</feature>
<evidence type="ECO:0000256" key="3">
    <source>
        <dbReference type="ARBA" id="ARBA00022679"/>
    </source>
</evidence>
<reference evidence="10 11" key="1">
    <citation type="submission" date="2019-02" db="EMBL/GenBank/DDBJ databases">
        <title>Pedobacter sp. RP-1-13 sp. nov., isolated from Arctic soil.</title>
        <authorList>
            <person name="Dahal R.H."/>
        </authorList>
    </citation>
    <scope>NUCLEOTIDE SEQUENCE [LARGE SCALE GENOMIC DNA]</scope>
    <source>
        <strain evidence="10 11">RP-1-13</strain>
    </source>
</reference>
<dbReference type="Pfam" id="PF02518">
    <property type="entry name" value="HATPase_c"/>
    <property type="match status" value="1"/>
</dbReference>
<proteinExistence type="predicted"/>
<dbReference type="GO" id="GO:0030295">
    <property type="term" value="F:protein kinase activator activity"/>
    <property type="evidence" value="ECO:0007669"/>
    <property type="project" value="TreeGrafter"/>
</dbReference>
<dbReference type="GO" id="GO:0005524">
    <property type="term" value="F:ATP binding"/>
    <property type="evidence" value="ECO:0007669"/>
    <property type="project" value="UniProtKB-KW"/>
</dbReference>
<dbReference type="GO" id="GO:0000155">
    <property type="term" value="F:phosphorelay sensor kinase activity"/>
    <property type="evidence" value="ECO:0007669"/>
    <property type="project" value="InterPro"/>
</dbReference>
<dbReference type="Proteomes" id="UP000292884">
    <property type="component" value="Unassembled WGS sequence"/>
</dbReference>
<dbReference type="Pfam" id="PF13181">
    <property type="entry name" value="TPR_8"/>
    <property type="match status" value="1"/>
</dbReference>
<keyword evidence="8" id="KW-1133">Transmembrane helix</keyword>
<evidence type="ECO:0000256" key="7">
    <source>
        <dbReference type="ARBA" id="ARBA00023012"/>
    </source>
</evidence>
<dbReference type="InterPro" id="IPR005467">
    <property type="entry name" value="His_kinase_dom"/>
</dbReference>
<dbReference type="Gene3D" id="3.30.565.10">
    <property type="entry name" value="Histidine kinase-like ATPase, C-terminal domain"/>
    <property type="match status" value="1"/>
</dbReference>
<dbReference type="SUPFAM" id="SSF55874">
    <property type="entry name" value="ATPase domain of HSP90 chaperone/DNA topoisomerase II/histidine kinase"/>
    <property type="match status" value="1"/>
</dbReference>
<keyword evidence="4" id="KW-0547">Nucleotide-binding</keyword>
<evidence type="ECO:0000313" key="10">
    <source>
        <dbReference type="EMBL" id="TCC86912.1"/>
    </source>
</evidence>
<evidence type="ECO:0000259" key="9">
    <source>
        <dbReference type="PROSITE" id="PS50109"/>
    </source>
</evidence>
<dbReference type="InterPro" id="IPR036097">
    <property type="entry name" value="HisK_dim/P_sf"/>
</dbReference>
<dbReference type="GO" id="GO:0007234">
    <property type="term" value="P:osmosensory signaling via phosphorelay pathway"/>
    <property type="evidence" value="ECO:0007669"/>
    <property type="project" value="TreeGrafter"/>
</dbReference>
<evidence type="ECO:0000256" key="6">
    <source>
        <dbReference type="ARBA" id="ARBA00022840"/>
    </source>
</evidence>
<keyword evidence="11" id="KW-1185">Reference proteome</keyword>
<dbReference type="InterPro" id="IPR036890">
    <property type="entry name" value="HATPase_C_sf"/>
</dbReference>
<dbReference type="Gene3D" id="1.10.287.130">
    <property type="match status" value="1"/>
</dbReference>
<dbReference type="GO" id="GO:0000156">
    <property type="term" value="F:phosphorelay response regulator activity"/>
    <property type="evidence" value="ECO:0007669"/>
    <property type="project" value="TreeGrafter"/>
</dbReference>
<accession>A0A4R0ML54</accession>
<name>A0A4R0ML54_9SPHI</name>
<keyword evidence="8" id="KW-0472">Membrane</keyword>
<evidence type="ECO:0000313" key="11">
    <source>
        <dbReference type="Proteomes" id="UP000292884"/>
    </source>
</evidence>
<dbReference type="AlphaFoldDB" id="A0A4R0ML54"/>
<dbReference type="InterPro" id="IPR003661">
    <property type="entry name" value="HisK_dim/P_dom"/>
</dbReference>
<dbReference type="EC" id="2.7.13.3" evidence="2"/>
<dbReference type="PROSITE" id="PS50109">
    <property type="entry name" value="HIS_KIN"/>
    <property type="match status" value="1"/>
</dbReference>
<organism evidence="10 11">
    <name type="scientific">Pedobacter frigiditerrae</name>
    <dbReference type="NCBI Taxonomy" id="2530452"/>
    <lineage>
        <taxon>Bacteria</taxon>
        <taxon>Pseudomonadati</taxon>
        <taxon>Bacteroidota</taxon>
        <taxon>Sphingobacteriia</taxon>
        <taxon>Sphingobacteriales</taxon>
        <taxon>Sphingobacteriaceae</taxon>
        <taxon>Pedobacter</taxon>
    </lineage>
</organism>
<keyword evidence="5 10" id="KW-0418">Kinase</keyword>
<evidence type="ECO:0000256" key="1">
    <source>
        <dbReference type="ARBA" id="ARBA00000085"/>
    </source>
</evidence>
<dbReference type="PANTHER" id="PTHR42878">
    <property type="entry name" value="TWO-COMPONENT HISTIDINE KINASE"/>
    <property type="match status" value="1"/>
</dbReference>
<dbReference type="PANTHER" id="PTHR42878:SF7">
    <property type="entry name" value="SENSOR HISTIDINE KINASE GLRK"/>
    <property type="match status" value="1"/>
</dbReference>
<keyword evidence="3" id="KW-0808">Transferase</keyword>
<dbReference type="CDD" id="cd00082">
    <property type="entry name" value="HisKA"/>
    <property type="match status" value="1"/>
</dbReference>
<dbReference type="InterPro" id="IPR003594">
    <property type="entry name" value="HATPase_dom"/>
</dbReference>
<dbReference type="InterPro" id="IPR019734">
    <property type="entry name" value="TPR_rpt"/>
</dbReference>
<keyword evidence="8" id="KW-0812">Transmembrane</keyword>
<keyword evidence="7" id="KW-0902">Two-component regulatory system</keyword>
<evidence type="ECO:0000256" key="5">
    <source>
        <dbReference type="ARBA" id="ARBA00022777"/>
    </source>
</evidence>
<sequence>MKLLYVFLLITLFSISVGVAQEFPDLSKYQTNREKMGMLYNYCNSLLTKGLNDRQDCSNMVIASKMGIQLCKNGDEYVSNLFTIFVGYGYEFERVHLDSAIYYYEKGLDQSRRLKFDFNIDRITERLNGLYFDTRRLKQREELIAVMRNILDTTTNMTRKVVLSGSVSEYYLSVAKYEEAIKFNLKNIEYQKLNFAKNKTALLDNIGSKYVQIGSIFNTMGQYNKAIEYYDLAGPYFKVYRIGKITLFMNYVLVHLKLDEVEKAKIYYKKMYSLMKPTDSAFHELSSANQYLADYYNNKNNTSEAFKFANEALRMAKKSGNEQSIVNANKTYGSVLYKRGSTKESVNYLQKAALNAYGFSKEDYASIQIRLAVSYADLANWELAYKHAKNYAELKDTLYQEASKKTLAELEARFQNNAKKQEIKLLNIESSNKSIQLKEEKKTRWLLMSVALFAFLSACLIYWNYRNKQKINIILDKKNQELDLVNLQLNNANQTKTKLFSIISHDLRSPVSQLFTFLRIQQINPTQISEENKLSHQKKLMESATKLLETMEDLLLWSKSQMDHFELDIEEVDIHQLFEEAIALMQNQADAKNVKIEIGNLALNNLQSDQNLLIIVLRNLLQNAINHSYNGTSIFLNAGIYEDKKQFISVINKSDVISKEKIDELLSSHNVKSKSSGYGLVIVKEMLQKLNGDLKIESSSEATVIGIVFS</sequence>
<gene>
    <name evidence="10" type="ORF">EZ428_22160</name>
</gene>
<keyword evidence="6" id="KW-0067">ATP-binding</keyword>
<feature type="domain" description="Histidine kinase" evidence="9">
    <location>
        <begin position="502"/>
        <end position="710"/>
    </location>
</feature>
<comment type="caution">
    <text evidence="10">The sequence shown here is derived from an EMBL/GenBank/DDBJ whole genome shotgun (WGS) entry which is preliminary data.</text>
</comment>
<dbReference type="InterPro" id="IPR011990">
    <property type="entry name" value="TPR-like_helical_dom_sf"/>
</dbReference>
<evidence type="ECO:0000256" key="4">
    <source>
        <dbReference type="ARBA" id="ARBA00022741"/>
    </source>
</evidence>
<comment type="catalytic activity">
    <reaction evidence="1">
        <text>ATP + protein L-histidine = ADP + protein N-phospho-L-histidine.</text>
        <dbReference type="EC" id="2.7.13.3"/>
    </reaction>
</comment>
<dbReference type="OrthoDB" id="1269247at2"/>
<dbReference type="SUPFAM" id="SSF47384">
    <property type="entry name" value="Homodimeric domain of signal transducing histidine kinase"/>
    <property type="match status" value="1"/>
</dbReference>
<dbReference type="InterPro" id="IPR050351">
    <property type="entry name" value="BphY/WalK/GraS-like"/>
</dbReference>